<protein>
    <submittedName>
        <fullName evidence="3">Transcriptional regulator</fullName>
    </submittedName>
</protein>
<name>A0A370DFZ4_9GAMM</name>
<dbReference type="Gene3D" id="1.10.10.10">
    <property type="entry name" value="Winged helix-like DNA-binding domain superfamily/Winged helix DNA-binding domain"/>
    <property type="match status" value="1"/>
</dbReference>
<dbReference type="Proteomes" id="UP000254771">
    <property type="component" value="Unassembled WGS sequence"/>
</dbReference>
<dbReference type="InterPro" id="IPR036388">
    <property type="entry name" value="WH-like_DNA-bd_sf"/>
</dbReference>
<dbReference type="InterPro" id="IPR057727">
    <property type="entry name" value="WCX_dom"/>
</dbReference>
<organism evidence="3 4">
    <name type="scientific">endosymbiont of Escarpia spicata</name>
    <dbReference type="NCBI Taxonomy" id="2200908"/>
    <lineage>
        <taxon>Bacteria</taxon>
        <taxon>Pseudomonadati</taxon>
        <taxon>Pseudomonadota</taxon>
        <taxon>Gammaproteobacteria</taxon>
        <taxon>sulfur-oxidizing symbionts</taxon>
    </lineage>
</organism>
<sequence>MDRFDRIFELNRILQAARHPVSRRRLEEDLECSRATVKRLIEEMRLFLNAPIVYDRTFNGYSYAQDEGEMYQLPGLWFNASELYALLSMQQLLEQVQPGLLGSHLQPFRRQIEQLLNRQHAGGEQITKRIRILQAAARSAGNHFSNLATAIALRKRLRLDYYSRSLDQSTVREISPQRLTHYRDNWYLDAWCHLRMGLRTFALDAIIESAVVEKKARDINEDELDHHYQSAYGIFSGQSDKIAVLHFTAERARWVAKEQWHPCQESRWLEDGRYELCIPYHNPAELIMDILKYGPDVEVISPAELRESVINRIVSMSEIYQSA</sequence>
<reference evidence="3 4" key="1">
    <citation type="journal article" date="2018" name="ISME J.">
        <title>Endosymbiont genomes yield clues of tubeworm success.</title>
        <authorList>
            <person name="Li Y."/>
            <person name="Liles M.R."/>
            <person name="Halanych K.M."/>
        </authorList>
    </citation>
    <scope>NUCLEOTIDE SEQUENCE [LARGE SCALE GENOMIC DNA]</scope>
    <source>
        <strain evidence="3">A1462</strain>
    </source>
</reference>
<gene>
    <name evidence="3" type="ORF">DIZ78_14960</name>
</gene>
<dbReference type="Pfam" id="PF13280">
    <property type="entry name" value="WYL"/>
    <property type="match status" value="1"/>
</dbReference>
<feature type="domain" description="WYL" evidence="1">
    <location>
        <begin position="143"/>
        <end position="207"/>
    </location>
</feature>
<evidence type="ECO:0000313" key="4">
    <source>
        <dbReference type="Proteomes" id="UP000254771"/>
    </source>
</evidence>
<dbReference type="PANTHER" id="PTHR34580:SF3">
    <property type="entry name" value="PROTEIN PAFB"/>
    <property type="match status" value="1"/>
</dbReference>
<dbReference type="InterPro" id="IPR026881">
    <property type="entry name" value="WYL_dom"/>
</dbReference>
<dbReference type="PANTHER" id="PTHR34580">
    <property type="match status" value="1"/>
</dbReference>
<dbReference type="PROSITE" id="PS52050">
    <property type="entry name" value="WYL"/>
    <property type="match status" value="1"/>
</dbReference>
<keyword evidence="4" id="KW-1185">Reference proteome</keyword>
<accession>A0A370DFZ4</accession>
<evidence type="ECO:0000259" key="1">
    <source>
        <dbReference type="Pfam" id="PF13280"/>
    </source>
</evidence>
<evidence type="ECO:0000259" key="2">
    <source>
        <dbReference type="Pfam" id="PF25583"/>
    </source>
</evidence>
<comment type="caution">
    <text evidence="3">The sequence shown here is derived from an EMBL/GenBank/DDBJ whole genome shotgun (WGS) entry which is preliminary data.</text>
</comment>
<dbReference type="AlphaFoldDB" id="A0A370DFZ4"/>
<evidence type="ECO:0000313" key="3">
    <source>
        <dbReference type="EMBL" id="RDH83294.1"/>
    </source>
</evidence>
<dbReference type="EMBL" id="QFXE01000020">
    <property type="protein sequence ID" value="RDH83294.1"/>
    <property type="molecule type" value="Genomic_DNA"/>
</dbReference>
<dbReference type="InterPro" id="IPR051534">
    <property type="entry name" value="CBASS_pafABC_assoc_protein"/>
</dbReference>
<feature type="domain" description="WCX" evidence="2">
    <location>
        <begin position="243"/>
        <end position="315"/>
    </location>
</feature>
<dbReference type="Pfam" id="PF25583">
    <property type="entry name" value="WCX"/>
    <property type="match status" value="1"/>
</dbReference>
<proteinExistence type="predicted"/>